<protein>
    <submittedName>
        <fullName evidence="1">Uncharacterized protein</fullName>
    </submittedName>
</protein>
<gene>
    <name evidence="1" type="ORF">MNBD_BACTEROID05-371</name>
</gene>
<evidence type="ECO:0000313" key="1">
    <source>
        <dbReference type="EMBL" id="VAW13966.1"/>
    </source>
</evidence>
<organism evidence="1">
    <name type="scientific">hydrothermal vent metagenome</name>
    <dbReference type="NCBI Taxonomy" id="652676"/>
    <lineage>
        <taxon>unclassified sequences</taxon>
        <taxon>metagenomes</taxon>
        <taxon>ecological metagenomes</taxon>
    </lineage>
</organism>
<accession>A0A3B0U3G9</accession>
<reference evidence="1" key="1">
    <citation type="submission" date="2018-06" db="EMBL/GenBank/DDBJ databases">
        <authorList>
            <person name="Zhirakovskaya E."/>
        </authorList>
    </citation>
    <scope>NUCLEOTIDE SEQUENCE</scope>
</reference>
<proteinExistence type="predicted"/>
<dbReference type="AlphaFoldDB" id="A0A3B0U3G9"/>
<sequence>MKKFLMIVIVMVGLMTINSGFAFACLKDKTSCDSKSGHCKISKLKEKVKSLWVNQDALGITDDQLDSIKDIKYVALKKLIQLKADKEIVLVDFHSAIWKDLIDVNKVNNLIDAKYKSKNKSAKTYVKAMSDIQKILSKEQRNQWRTILKKVKLGEGECSKFGMSSDKKLCPLRAKTVDDQKFCPLMGESSKEKGSSKGSMK</sequence>
<dbReference type="EMBL" id="UOEN01000195">
    <property type="protein sequence ID" value="VAW13966.1"/>
    <property type="molecule type" value="Genomic_DNA"/>
</dbReference>
<dbReference type="PROSITE" id="PS51257">
    <property type="entry name" value="PROKAR_LIPOPROTEIN"/>
    <property type="match status" value="1"/>
</dbReference>
<dbReference type="Gene3D" id="1.20.120.1490">
    <property type="match status" value="1"/>
</dbReference>
<name>A0A3B0U3G9_9ZZZZ</name>